<dbReference type="AlphaFoldDB" id="A0AAD5NIS7"/>
<name>A0AAD5NIS7_ACENE</name>
<feature type="transmembrane region" description="Helical" evidence="1">
    <location>
        <begin position="653"/>
        <end position="674"/>
    </location>
</feature>
<keyword evidence="4" id="KW-1185">Reference proteome</keyword>
<proteinExistence type="predicted"/>
<protein>
    <recommendedName>
        <fullName evidence="2">PGG domain-containing protein</fullName>
    </recommendedName>
</protein>
<keyword evidence="1" id="KW-1133">Transmembrane helix</keyword>
<dbReference type="GO" id="GO:0016020">
    <property type="term" value="C:membrane"/>
    <property type="evidence" value="ECO:0007669"/>
    <property type="project" value="TreeGrafter"/>
</dbReference>
<dbReference type="Gene3D" id="1.25.40.20">
    <property type="entry name" value="Ankyrin repeat-containing domain"/>
    <property type="match status" value="2"/>
</dbReference>
<sequence>MEPNASRDICNYEQAKEDQQMNDRQKIEFQDVQIEFKKKKIRERNVNVARYLSLYKAIREKNWKDVKDFVDNNPEALHDDITETGENIFHFLGQFEEAIGLVDKFLEKVPPKSLEKTNIEGITALEFAALSGNMEAAKAFVNKNKNLLSMNKNVLSKKDIIKFLRKNPSRKDMEKFVKEKLECPEECTYLPVHAAAYCSRKETVEYLISETANVVDLTQDSGRMLLQKLINSNHFGTALDLLNQYPGLAIPIPDRNKYWESIFERLARKPQIYESGSRLGFCHRFIYKCIPLQEEKNPYPLPKRVSGDIEKQTDREANCLAKSKPLRFLQATFGELSHELNIMLWKPIMLLAPKSIKKIHDEKLKHTQTLAIVRKMIGDSRDWNYEKAIDFLKEPAFAAVILGNYEVVKEILKAYIGLVSFTNELGYHMLSLAVKHRQEKVFNLVYEVCHPMVRDQLTMRKNIGGDTILHIAAVLAPSSEIPGAALQMQRELQWFKTVEECFHQSLQTKHNLDGKTPREEFTKTHSVLVEKGEKWMKDTATSCSVVAALIITIVFTAAFTVPGGTDSHGRPNFLDELSFKFFAIAVALALFSSTASVQMFLGILTSRYAEDDFLFSLPKQLIIGLITLFFSIASMMIAFAATFCIVISHPWRWVTFLIASLGAVPVTLFAWMQFPLLLDIFKYTYGAGIYKPIKLTDVYM</sequence>
<comment type="caution">
    <text evidence="3">The sequence shown here is derived from an EMBL/GenBank/DDBJ whole genome shotgun (WGS) entry which is preliminary data.</text>
</comment>
<feature type="transmembrane region" description="Helical" evidence="1">
    <location>
        <begin position="545"/>
        <end position="565"/>
    </location>
</feature>
<reference evidence="3" key="2">
    <citation type="submission" date="2023-02" db="EMBL/GenBank/DDBJ databases">
        <authorList>
            <person name="Swenson N.G."/>
            <person name="Wegrzyn J.L."/>
            <person name="Mcevoy S.L."/>
        </authorList>
    </citation>
    <scope>NUCLEOTIDE SEQUENCE</scope>
    <source>
        <strain evidence="3">91603</strain>
        <tissue evidence="3">Leaf</tissue>
    </source>
</reference>
<feature type="transmembrane region" description="Helical" evidence="1">
    <location>
        <begin position="577"/>
        <end position="601"/>
    </location>
</feature>
<dbReference type="InterPro" id="IPR036770">
    <property type="entry name" value="Ankyrin_rpt-contain_sf"/>
</dbReference>
<feature type="domain" description="PGG" evidence="2">
    <location>
        <begin position="533"/>
        <end position="646"/>
    </location>
</feature>
<keyword evidence="1" id="KW-0812">Transmembrane</keyword>
<dbReference type="PANTHER" id="PTHR24177">
    <property type="entry name" value="CASKIN"/>
    <property type="match status" value="1"/>
</dbReference>
<dbReference type="Proteomes" id="UP001064489">
    <property type="component" value="Chromosome 2"/>
</dbReference>
<dbReference type="SUPFAM" id="SSF48403">
    <property type="entry name" value="Ankyrin repeat"/>
    <property type="match status" value="1"/>
</dbReference>
<dbReference type="InterPro" id="IPR002110">
    <property type="entry name" value="Ankyrin_rpt"/>
</dbReference>
<evidence type="ECO:0000313" key="4">
    <source>
        <dbReference type="Proteomes" id="UP001064489"/>
    </source>
</evidence>
<accession>A0AAD5NIS7</accession>
<evidence type="ECO:0000313" key="3">
    <source>
        <dbReference type="EMBL" id="KAI9160288.1"/>
    </source>
</evidence>
<feature type="transmembrane region" description="Helical" evidence="1">
    <location>
        <begin position="621"/>
        <end position="646"/>
    </location>
</feature>
<dbReference type="SMART" id="SM00248">
    <property type="entry name" value="ANK"/>
    <property type="match status" value="3"/>
</dbReference>
<keyword evidence="1" id="KW-0472">Membrane</keyword>
<dbReference type="EMBL" id="JAJSOW010000106">
    <property type="protein sequence ID" value="KAI9160288.1"/>
    <property type="molecule type" value="Genomic_DNA"/>
</dbReference>
<dbReference type="Pfam" id="PF13962">
    <property type="entry name" value="PGG"/>
    <property type="match status" value="1"/>
</dbReference>
<dbReference type="InterPro" id="IPR026961">
    <property type="entry name" value="PGG_dom"/>
</dbReference>
<organism evidence="3 4">
    <name type="scientific">Acer negundo</name>
    <name type="common">Box elder</name>
    <dbReference type="NCBI Taxonomy" id="4023"/>
    <lineage>
        <taxon>Eukaryota</taxon>
        <taxon>Viridiplantae</taxon>
        <taxon>Streptophyta</taxon>
        <taxon>Embryophyta</taxon>
        <taxon>Tracheophyta</taxon>
        <taxon>Spermatophyta</taxon>
        <taxon>Magnoliopsida</taxon>
        <taxon>eudicotyledons</taxon>
        <taxon>Gunneridae</taxon>
        <taxon>Pentapetalae</taxon>
        <taxon>rosids</taxon>
        <taxon>malvids</taxon>
        <taxon>Sapindales</taxon>
        <taxon>Sapindaceae</taxon>
        <taxon>Hippocastanoideae</taxon>
        <taxon>Acereae</taxon>
        <taxon>Acer</taxon>
    </lineage>
</organism>
<reference evidence="3" key="1">
    <citation type="journal article" date="2022" name="Plant J.">
        <title>Strategies of tolerance reflected in two North American maple genomes.</title>
        <authorList>
            <person name="McEvoy S.L."/>
            <person name="Sezen U.U."/>
            <person name="Trouern-Trend A."/>
            <person name="McMahon S.M."/>
            <person name="Schaberg P.G."/>
            <person name="Yang J."/>
            <person name="Wegrzyn J.L."/>
            <person name="Swenson N.G."/>
        </authorList>
    </citation>
    <scope>NUCLEOTIDE SEQUENCE</scope>
    <source>
        <strain evidence="3">91603</strain>
    </source>
</reference>
<evidence type="ECO:0000256" key="1">
    <source>
        <dbReference type="SAM" id="Phobius"/>
    </source>
</evidence>
<evidence type="ECO:0000259" key="2">
    <source>
        <dbReference type="Pfam" id="PF13962"/>
    </source>
</evidence>
<dbReference type="PANTHER" id="PTHR24177:SF365">
    <property type="entry name" value="ANKYRIN REPEAT-CONTAINING PROTEIN NPR4-LIKE ISOFORM X1"/>
    <property type="match status" value="1"/>
</dbReference>
<gene>
    <name evidence="3" type="ORF">LWI28_006845</name>
</gene>